<evidence type="ECO:0000313" key="2">
    <source>
        <dbReference type="Proteomes" id="UP000076502"/>
    </source>
</evidence>
<reference evidence="1 2" key="1">
    <citation type="submission" date="2015-07" db="EMBL/GenBank/DDBJ databases">
        <title>The genome of Dufourea novaeangliae.</title>
        <authorList>
            <person name="Pan H."/>
            <person name="Kapheim K."/>
        </authorList>
    </citation>
    <scope>NUCLEOTIDE SEQUENCE [LARGE SCALE GENOMIC DNA]</scope>
    <source>
        <strain evidence="1">0120121106</strain>
        <tissue evidence="1">Whole body</tissue>
    </source>
</reference>
<evidence type="ECO:0000313" key="1">
    <source>
        <dbReference type="EMBL" id="KZC07045.1"/>
    </source>
</evidence>
<accession>A0A154P522</accession>
<dbReference type="AlphaFoldDB" id="A0A154P522"/>
<dbReference type="EMBL" id="KQ434820">
    <property type="protein sequence ID" value="KZC07045.1"/>
    <property type="molecule type" value="Genomic_DNA"/>
</dbReference>
<keyword evidence="2" id="KW-1185">Reference proteome</keyword>
<gene>
    <name evidence="1" type="ORF">WN55_08929</name>
</gene>
<proteinExistence type="predicted"/>
<organism evidence="1 2">
    <name type="scientific">Dufourea novaeangliae</name>
    <name type="common">Sweat bee</name>
    <dbReference type="NCBI Taxonomy" id="178035"/>
    <lineage>
        <taxon>Eukaryota</taxon>
        <taxon>Metazoa</taxon>
        <taxon>Ecdysozoa</taxon>
        <taxon>Arthropoda</taxon>
        <taxon>Hexapoda</taxon>
        <taxon>Insecta</taxon>
        <taxon>Pterygota</taxon>
        <taxon>Neoptera</taxon>
        <taxon>Endopterygota</taxon>
        <taxon>Hymenoptera</taxon>
        <taxon>Apocrita</taxon>
        <taxon>Aculeata</taxon>
        <taxon>Apoidea</taxon>
        <taxon>Anthophila</taxon>
        <taxon>Halictidae</taxon>
        <taxon>Rophitinae</taxon>
        <taxon>Dufourea</taxon>
    </lineage>
</organism>
<name>A0A154P522_DUFNO</name>
<sequence>MFLGQETPSPSCTLYLAARSPIFIRLYLRLESVPLHFLLRSSSSSSYQPPFLPLPPPLLLLLLLLFHNGSRVSPPGTNAVTTTCKHSGICNSNAAKRGSRDEEYPDRSRFSPAVFVDFLPEGTQQPPSKPSYSINPPRDKFLFGYRGAWSNSEERVVL</sequence>
<protein>
    <submittedName>
        <fullName evidence="1">Uncharacterized protein</fullName>
    </submittedName>
</protein>
<dbReference type="Proteomes" id="UP000076502">
    <property type="component" value="Unassembled WGS sequence"/>
</dbReference>